<dbReference type="EMBL" id="ML996083">
    <property type="protein sequence ID" value="KAF2154905.1"/>
    <property type="molecule type" value="Genomic_DNA"/>
</dbReference>
<evidence type="ECO:0008006" key="4">
    <source>
        <dbReference type="Google" id="ProtNLM"/>
    </source>
</evidence>
<gene>
    <name evidence="2" type="ORF">K461DRAFT_266254</name>
</gene>
<dbReference type="OrthoDB" id="5320532at2759"/>
<name>A0A9P4MHL3_9PEZI</name>
<dbReference type="GO" id="GO:0031145">
    <property type="term" value="P:anaphase-promoting complex-dependent catabolic process"/>
    <property type="evidence" value="ECO:0007669"/>
    <property type="project" value="InterPro"/>
</dbReference>
<dbReference type="Proteomes" id="UP000799439">
    <property type="component" value="Unassembled WGS sequence"/>
</dbReference>
<accession>A0A9P4MHL3</accession>
<protein>
    <recommendedName>
        <fullName evidence="4">Apc15p protein-domain-containing protein</fullName>
    </recommendedName>
</protein>
<dbReference type="AlphaFoldDB" id="A0A9P4MHL3"/>
<feature type="compositionally biased region" description="Polar residues" evidence="1">
    <location>
        <begin position="14"/>
        <end position="40"/>
    </location>
</feature>
<organism evidence="2 3">
    <name type="scientific">Myriangium duriaei CBS 260.36</name>
    <dbReference type="NCBI Taxonomy" id="1168546"/>
    <lineage>
        <taxon>Eukaryota</taxon>
        <taxon>Fungi</taxon>
        <taxon>Dikarya</taxon>
        <taxon>Ascomycota</taxon>
        <taxon>Pezizomycotina</taxon>
        <taxon>Dothideomycetes</taxon>
        <taxon>Dothideomycetidae</taxon>
        <taxon>Myriangiales</taxon>
        <taxon>Myriangiaceae</taxon>
        <taxon>Myriangium</taxon>
    </lineage>
</organism>
<feature type="region of interest" description="Disordered" evidence="1">
    <location>
        <begin position="117"/>
        <end position="216"/>
    </location>
</feature>
<feature type="compositionally biased region" description="Low complexity" evidence="1">
    <location>
        <begin position="293"/>
        <end position="344"/>
    </location>
</feature>
<feature type="compositionally biased region" description="Acidic residues" evidence="1">
    <location>
        <begin position="260"/>
        <end position="272"/>
    </location>
</feature>
<feature type="compositionally biased region" description="Acidic residues" evidence="1">
    <location>
        <begin position="132"/>
        <end position="149"/>
    </location>
</feature>
<feature type="compositionally biased region" description="Acidic residues" evidence="1">
    <location>
        <begin position="234"/>
        <end position="248"/>
    </location>
</feature>
<evidence type="ECO:0000256" key="1">
    <source>
        <dbReference type="SAM" id="MobiDB-lite"/>
    </source>
</evidence>
<evidence type="ECO:0000313" key="2">
    <source>
        <dbReference type="EMBL" id="KAF2154905.1"/>
    </source>
</evidence>
<evidence type="ECO:0000313" key="3">
    <source>
        <dbReference type="Proteomes" id="UP000799439"/>
    </source>
</evidence>
<feature type="region of interest" description="Disordered" evidence="1">
    <location>
        <begin position="234"/>
        <end position="344"/>
    </location>
</feature>
<dbReference type="InterPro" id="IPR008402">
    <property type="entry name" value="APC_su15/mnd2"/>
</dbReference>
<comment type="caution">
    <text evidence="2">The sequence shown here is derived from an EMBL/GenBank/DDBJ whole genome shotgun (WGS) entry which is preliminary data.</text>
</comment>
<reference evidence="2" key="1">
    <citation type="journal article" date="2020" name="Stud. Mycol.">
        <title>101 Dothideomycetes genomes: a test case for predicting lifestyles and emergence of pathogens.</title>
        <authorList>
            <person name="Haridas S."/>
            <person name="Albert R."/>
            <person name="Binder M."/>
            <person name="Bloem J."/>
            <person name="Labutti K."/>
            <person name="Salamov A."/>
            <person name="Andreopoulos B."/>
            <person name="Baker S."/>
            <person name="Barry K."/>
            <person name="Bills G."/>
            <person name="Bluhm B."/>
            <person name="Cannon C."/>
            <person name="Castanera R."/>
            <person name="Culley D."/>
            <person name="Daum C."/>
            <person name="Ezra D."/>
            <person name="Gonzalez J."/>
            <person name="Henrissat B."/>
            <person name="Kuo A."/>
            <person name="Liang C."/>
            <person name="Lipzen A."/>
            <person name="Lutzoni F."/>
            <person name="Magnuson J."/>
            <person name="Mondo S."/>
            <person name="Nolan M."/>
            <person name="Ohm R."/>
            <person name="Pangilinan J."/>
            <person name="Park H.-J."/>
            <person name="Ramirez L."/>
            <person name="Alfaro M."/>
            <person name="Sun H."/>
            <person name="Tritt A."/>
            <person name="Yoshinaga Y."/>
            <person name="Zwiers L.-H."/>
            <person name="Turgeon B."/>
            <person name="Goodwin S."/>
            <person name="Spatafora J."/>
            <person name="Crous P."/>
            <person name="Grigoriev I."/>
        </authorList>
    </citation>
    <scope>NUCLEOTIDE SEQUENCE</scope>
    <source>
        <strain evidence="2">CBS 260.36</strain>
    </source>
</reference>
<feature type="compositionally biased region" description="Acidic residues" evidence="1">
    <location>
        <begin position="159"/>
        <end position="179"/>
    </location>
</feature>
<dbReference type="Pfam" id="PF05841">
    <property type="entry name" value="Apc15p"/>
    <property type="match status" value="1"/>
</dbReference>
<keyword evidence="3" id="KW-1185">Reference proteome</keyword>
<sequence length="344" mass="37198">MFALPLITPTQDFSRYLPTTTHSDANEAGQSADGTVNASQQRRHNATAHPSSTIAALKSDEALILQRKTAIARFGATWIKPPGVSKTLQAETEERQEREEQEILARREQMMLDMQAQQEAEEARQRAAAGEAMDEEGGEEQRDLDDDVPDGSMGMDADLSAEEGGLTEEDELSDEDGTTEADMTFNDGSLIEGSMLQPGGGDGNEENSSVQRELAEQERYAQIEEAELTGVVQEEFDLDMEGNLDDSVPEAGSYQHTDTELEDDDSDDDEDISFSAGLQQRTSGGGLFDNRRSIGGRLSGGSAASRASLSNRDASSLLDSSFVTSSPVTGRMRTGNNRNSGRGR</sequence>
<proteinExistence type="predicted"/>
<dbReference type="GO" id="GO:0005680">
    <property type="term" value="C:anaphase-promoting complex"/>
    <property type="evidence" value="ECO:0007669"/>
    <property type="project" value="InterPro"/>
</dbReference>
<feature type="region of interest" description="Disordered" evidence="1">
    <location>
        <begin position="14"/>
        <end position="52"/>
    </location>
</feature>